<dbReference type="AlphaFoldDB" id="A0A6G1HN04"/>
<proteinExistence type="predicted"/>
<evidence type="ECO:0000256" key="1">
    <source>
        <dbReference type="SAM" id="MobiDB-lite"/>
    </source>
</evidence>
<evidence type="ECO:0000313" key="2">
    <source>
        <dbReference type="EMBL" id="KAF2397217.1"/>
    </source>
</evidence>
<reference evidence="2" key="1">
    <citation type="journal article" date="2020" name="Stud. Mycol.">
        <title>101 Dothideomycetes genomes: a test case for predicting lifestyles and emergence of pathogens.</title>
        <authorList>
            <person name="Haridas S."/>
            <person name="Albert R."/>
            <person name="Binder M."/>
            <person name="Bloem J."/>
            <person name="Labutti K."/>
            <person name="Salamov A."/>
            <person name="Andreopoulos B."/>
            <person name="Baker S."/>
            <person name="Barry K."/>
            <person name="Bills G."/>
            <person name="Bluhm B."/>
            <person name="Cannon C."/>
            <person name="Castanera R."/>
            <person name="Culley D."/>
            <person name="Daum C."/>
            <person name="Ezra D."/>
            <person name="Gonzalez J."/>
            <person name="Henrissat B."/>
            <person name="Kuo A."/>
            <person name="Liang C."/>
            <person name="Lipzen A."/>
            <person name="Lutzoni F."/>
            <person name="Magnuson J."/>
            <person name="Mondo S."/>
            <person name="Nolan M."/>
            <person name="Ohm R."/>
            <person name="Pangilinan J."/>
            <person name="Park H.-J."/>
            <person name="Ramirez L."/>
            <person name="Alfaro M."/>
            <person name="Sun H."/>
            <person name="Tritt A."/>
            <person name="Yoshinaga Y."/>
            <person name="Zwiers L.-H."/>
            <person name="Turgeon B."/>
            <person name="Goodwin S."/>
            <person name="Spatafora J."/>
            <person name="Crous P."/>
            <person name="Grigoriev I."/>
        </authorList>
    </citation>
    <scope>NUCLEOTIDE SEQUENCE</scope>
    <source>
        <strain evidence="2">CBS 262.69</strain>
    </source>
</reference>
<dbReference type="Proteomes" id="UP000799640">
    <property type="component" value="Unassembled WGS sequence"/>
</dbReference>
<dbReference type="OrthoDB" id="3937045at2759"/>
<organism evidence="2 3">
    <name type="scientific">Trichodelitschia bisporula</name>
    <dbReference type="NCBI Taxonomy" id="703511"/>
    <lineage>
        <taxon>Eukaryota</taxon>
        <taxon>Fungi</taxon>
        <taxon>Dikarya</taxon>
        <taxon>Ascomycota</taxon>
        <taxon>Pezizomycotina</taxon>
        <taxon>Dothideomycetes</taxon>
        <taxon>Dothideomycetes incertae sedis</taxon>
        <taxon>Phaeotrichales</taxon>
        <taxon>Phaeotrichaceae</taxon>
        <taxon>Trichodelitschia</taxon>
    </lineage>
</organism>
<gene>
    <name evidence="2" type="ORF">EJ06DRAFT_533407</name>
</gene>
<accession>A0A6G1HN04</accession>
<dbReference type="EMBL" id="ML996704">
    <property type="protein sequence ID" value="KAF2397217.1"/>
    <property type="molecule type" value="Genomic_DNA"/>
</dbReference>
<feature type="compositionally biased region" description="Basic and acidic residues" evidence="1">
    <location>
        <begin position="124"/>
        <end position="135"/>
    </location>
</feature>
<name>A0A6G1HN04_9PEZI</name>
<sequence>MADVPRDDSAEGVYKTLGYGPREIETFRTITYNVCKDLYERNIQTFHKLDEKQQRAILEEVNRWLRKDNVPEIDLRILKWRMTIAFRSQRRYDGVRQRAEAAAETALESTELDIPQLAEESDMELGRDEELRGGDEGGSAGYLAGESSAAMGRYAYYDPVRDR</sequence>
<evidence type="ECO:0000313" key="3">
    <source>
        <dbReference type="Proteomes" id="UP000799640"/>
    </source>
</evidence>
<protein>
    <submittedName>
        <fullName evidence="2">Uncharacterized protein</fullName>
    </submittedName>
</protein>
<feature type="region of interest" description="Disordered" evidence="1">
    <location>
        <begin position="117"/>
        <end position="144"/>
    </location>
</feature>
<keyword evidence="3" id="KW-1185">Reference proteome</keyword>